<dbReference type="SMART" id="SM00184">
    <property type="entry name" value="RING"/>
    <property type="match status" value="1"/>
</dbReference>
<dbReference type="InterPro" id="IPR050143">
    <property type="entry name" value="TRIM/RBCC"/>
</dbReference>
<dbReference type="AlphaFoldDB" id="A0A8H6VS48"/>
<sequence length="383" mass="41316">MPLPTCSICIEPFTQPVSLPCGHVFCRLCIRKNVESEASKSSTLHLCPSCRTPYSIITIDPALVPSHMRPHIRPSMRPLFLDSSSPAPSPLPPAPLPQPQAQASSESSSLAQAQAEIAALRLACSVWRRRAEQHATANHGLLSFARAAKDCALRLRSERDSARSRCTLLKRTLAETVECQSDMLGAPGDNIRAHLTTDAADYAADTKHAQACVGMGLGGGGGLPVYLVQAATRPASHFYDNPADVEASHFGPPMKRRKIIDDASPTGTSNSMQTTTNDMPPSTTFTLPIAAPALETLASVSLGSNINISEAIPSIKHILDSFHHAIYTSTLPKPYSEVREANSSNWKDRAAQEAPAAKLWHWSKVGKVIWKECSFLPDSSQQV</sequence>
<organism evidence="7 8">
    <name type="scientific">Mycena indigotica</name>
    <dbReference type="NCBI Taxonomy" id="2126181"/>
    <lineage>
        <taxon>Eukaryota</taxon>
        <taxon>Fungi</taxon>
        <taxon>Dikarya</taxon>
        <taxon>Basidiomycota</taxon>
        <taxon>Agaricomycotina</taxon>
        <taxon>Agaricomycetes</taxon>
        <taxon>Agaricomycetidae</taxon>
        <taxon>Agaricales</taxon>
        <taxon>Marasmiineae</taxon>
        <taxon>Mycenaceae</taxon>
        <taxon>Mycena</taxon>
    </lineage>
</organism>
<evidence type="ECO:0000256" key="2">
    <source>
        <dbReference type="ARBA" id="ARBA00022771"/>
    </source>
</evidence>
<dbReference type="GO" id="GO:0008270">
    <property type="term" value="F:zinc ion binding"/>
    <property type="evidence" value="ECO:0007669"/>
    <property type="project" value="UniProtKB-KW"/>
</dbReference>
<feature type="region of interest" description="Disordered" evidence="5">
    <location>
        <begin position="75"/>
        <end position="108"/>
    </location>
</feature>
<keyword evidence="8" id="KW-1185">Reference proteome</keyword>
<feature type="compositionally biased region" description="Pro residues" evidence="5">
    <location>
        <begin position="87"/>
        <end position="98"/>
    </location>
</feature>
<evidence type="ECO:0000256" key="1">
    <source>
        <dbReference type="ARBA" id="ARBA00022723"/>
    </source>
</evidence>
<dbReference type="InterPro" id="IPR027370">
    <property type="entry name" value="Znf-RING_euk"/>
</dbReference>
<evidence type="ECO:0000313" key="8">
    <source>
        <dbReference type="Proteomes" id="UP000636479"/>
    </source>
</evidence>
<evidence type="ECO:0000256" key="4">
    <source>
        <dbReference type="PROSITE-ProRule" id="PRU00175"/>
    </source>
</evidence>
<dbReference type="GeneID" id="59351252"/>
<dbReference type="OrthoDB" id="6270329at2759"/>
<keyword evidence="1" id="KW-0479">Metal-binding</keyword>
<keyword evidence="2 4" id="KW-0863">Zinc-finger</keyword>
<proteinExistence type="predicted"/>
<dbReference type="PROSITE" id="PS00518">
    <property type="entry name" value="ZF_RING_1"/>
    <property type="match status" value="1"/>
</dbReference>
<accession>A0A8H6VS48</accession>
<dbReference type="PANTHER" id="PTHR24103">
    <property type="entry name" value="E3 UBIQUITIN-PROTEIN LIGASE TRIM"/>
    <property type="match status" value="1"/>
</dbReference>
<dbReference type="Gene3D" id="3.30.40.10">
    <property type="entry name" value="Zinc/RING finger domain, C3HC4 (zinc finger)"/>
    <property type="match status" value="1"/>
</dbReference>
<feature type="compositionally biased region" description="Low complexity" evidence="5">
    <location>
        <begin position="99"/>
        <end position="108"/>
    </location>
</feature>
<evidence type="ECO:0000313" key="7">
    <source>
        <dbReference type="EMBL" id="KAF7291977.1"/>
    </source>
</evidence>
<feature type="region of interest" description="Disordered" evidence="5">
    <location>
        <begin position="259"/>
        <end position="280"/>
    </location>
</feature>
<dbReference type="InterPro" id="IPR017907">
    <property type="entry name" value="Znf_RING_CS"/>
</dbReference>
<comment type="caution">
    <text evidence="7">The sequence shown here is derived from an EMBL/GenBank/DDBJ whole genome shotgun (WGS) entry which is preliminary data.</text>
</comment>
<dbReference type="InterPro" id="IPR013083">
    <property type="entry name" value="Znf_RING/FYVE/PHD"/>
</dbReference>
<protein>
    <submittedName>
        <fullName evidence="7">RING-type domain-containing protein</fullName>
    </submittedName>
</protein>
<evidence type="ECO:0000259" key="6">
    <source>
        <dbReference type="PROSITE" id="PS50089"/>
    </source>
</evidence>
<dbReference type="InterPro" id="IPR001841">
    <property type="entry name" value="Znf_RING"/>
</dbReference>
<evidence type="ECO:0000256" key="5">
    <source>
        <dbReference type="SAM" id="MobiDB-lite"/>
    </source>
</evidence>
<dbReference type="PROSITE" id="PS50089">
    <property type="entry name" value="ZF_RING_2"/>
    <property type="match status" value="1"/>
</dbReference>
<reference evidence="7" key="1">
    <citation type="submission" date="2020-05" db="EMBL/GenBank/DDBJ databases">
        <title>Mycena genomes resolve the evolution of fungal bioluminescence.</title>
        <authorList>
            <person name="Tsai I.J."/>
        </authorList>
    </citation>
    <scope>NUCLEOTIDE SEQUENCE</scope>
    <source>
        <strain evidence="7">171206Taipei</strain>
    </source>
</reference>
<dbReference type="EMBL" id="JACAZF010000012">
    <property type="protein sequence ID" value="KAF7291977.1"/>
    <property type="molecule type" value="Genomic_DNA"/>
</dbReference>
<evidence type="ECO:0000256" key="3">
    <source>
        <dbReference type="ARBA" id="ARBA00022833"/>
    </source>
</evidence>
<dbReference type="Proteomes" id="UP000636479">
    <property type="component" value="Unassembled WGS sequence"/>
</dbReference>
<keyword evidence="3" id="KW-0862">Zinc</keyword>
<dbReference type="RefSeq" id="XP_037214704.1">
    <property type="nucleotide sequence ID" value="XM_037368736.1"/>
</dbReference>
<feature type="domain" description="RING-type" evidence="6">
    <location>
        <begin position="6"/>
        <end position="51"/>
    </location>
</feature>
<name>A0A8H6VS48_9AGAR</name>
<dbReference type="Pfam" id="PF13445">
    <property type="entry name" value="zf-RING_UBOX"/>
    <property type="match status" value="1"/>
</dbReference>
<gene>
    <name evidence="7" type="ORF">MIND_01223400</name>
</gene>
<dbReference type="SUPFAM" id="SSF57850">
    <property type="entry name" value="RING/U-box"/>
    <property type="match status" value="1"/>
</dbReference>
<feature type="compositionally biased region" description="Polar residues" evidence="5">
    <location>
        <begin position="265"/>
        <end position="280"/>
    </location>
</feature>